<evidence type="ECO:0000313" key="4">
    <source>
        <dbReference type="Proteomes" id="UP000776276"/>
    </source>
</evidence>
<evidence type="ECO:0000259" key="2">
    <source>
        <dbReference type="Pfam" id="PF05899"/>
    </source>
</evidence>
<gene>
    <name evidence="3" type="ORF">KOF26_08615</name>
</gene>
<proteinExistence type="predicted"/>
<evidence type="ECO:0000256" key="1">
    <source>
        <dbReference type="SAM" id="SignalP"/>
    </source>
</evidence>
<sequence>MRSILATGLLLSASSLIAQQPVVHPIKIARAEAGGAVFARPQTITKDNKGKRTRDLVAMMSTDKKFESGMYEAGPSHFEVKDRNYGVDEFMLFVKGSVTLTSLDGTKTVLGPGDAVTLPAEWRGTWDTPGYTKYYVIYSREGKLE</sequence>
<dbReference type="Pfam" id="PF05899">
    <property type="entry name" value="Cupin_3"/>
    <property type="match status" value="1"/>
</dbReference>
<dbReference type="Proteomes" id="UP000776276">
    <property type="component" value="Unassembled WGS sequence"/>
</dbReference>
<feature type="chain" id="PRO_5047094651" evidence="1">
    <location>
        <begin position="19"/>
        <end position="145"/>
    </location>
</feature>
<feature type="signal peptide" evidence="1">
    <location>
        <begin position="1"/>
        <end position="18"/>
    </location>
</feature>
<reference evidence="3 4" key="1">
    <citation type="submission" date="2021-06" db="EMBL/GenBank/DDBJ databases">
        <title>Sphingomonas sp. XMGL2, whole genome shotgun sequencing project.</title>
        <authorList>
            <person name="Zhao G."/>
            <person name="Shen L."/>
        </authorList>
    </citation>
    <scope>NUCLEOTIDE SEQUENCE [LARGE SCALE GENOMIC DNA]</scope>
    <source>
        <strain evidence="3 4">XMGL2</strain>
    </source>
</reference>
<feature type="domain" description="(S)-ureidoglycine aminohydrolase cupin" evidence="2">
    <location>
        <begin position="62"/>
        <end position="128"/>
    </location>
</feature>
<protein>
    <submittedName>
        <fullName evidence="3">DUF861 domain-containing protein</fullName>
    </submittedName>
</protein>
<keyword evidence="4" id="KW-1185">Reference proteome</keyword>
<keyword evidence="1" id="KW-0732">Signal</keyword>
<organism evidence="3 4">
    <name type="scientific">Sphingomonas quercus</name>
    <dbReference type="NCBI Taxonomy" id="2842451"/>
    <lineage>
        <taxon>Bacteria</taxon>
        <taxon>Pseudomonadati</taxon>
        <taxon>Pseudomonadota</taxon>
        <taxon>Alphaproteobacteria</taxon>
        <taxon>Sphingomonadales</taxon>
        <taxon>Sphingomonadaceae</taxon>
        <taxon>Sphingomonas</taxon>
    </lineage>
</organism>
<accession>A0ABS6BHY7</accession>
<dbReference type="RefSeq" id="WP_216323277.1">
    <property type="nucleotide sequence ID" value="NZ_JAHKRT010000004.1"/>
</dbReference>
<evidence type="ECO:0000313" key="3">
    <source>
        <dbReference type="EMBL" id="MBU3077925.1"/>
    </source>
</evidence>
<dbReference type="InterPro" id="IPR008579">
    <property type="entry name" value="UGlyAH_Cupin_dom"/>
</dbReference>
<comment type="caution">
    <text evidence="3">The sequence shown here is derived from an EMBL/GenBank/DDBJ whole genome shotgun (WGS) entry which is preliminary data.</text>
</comment>
<name>A0ABS6BHY7_9SPHN</name>
<dbReference type="EMBL" id="JAHKRT010000004">
    <property type="protein sequence ID" value="MBU3077925.1"/>
    <property type="molecule type" value="Genomic_DNA"/>
</dbReference>